<dbReference type="PROSITE" id="PS00305">
    <property type="entry name" value="11S_SEED_STORAGE"/>
    <property type="match status" value="1"/>
</dbReference>
<evidence type="ECO:0000256" key="1">
    <source>
        <dbReference type="ARBA" id="ARBA00022761"/>
    </source>
</evidence>
<accession>A0ABS9HPW9</accession>
<keyword evidence="2" id="KW-0708">Seed storage protein</keyword>
<keyword evidence="1" id="KW-0758">Storage protein</keyword>
<evidence type="ECO:0000256" key="3">
    <source>
        <dbReference type="SAM" id="MobiDB-lite"/>
    </source>
</evidence>
<proteinExistence type="predicted"/>
<dbReference type="PRINTS" id="PR00439">
    <property type="entry name" value="11SGLOBULIN"/>
</dbReference>
<comment type="caution">
    <text evidence="4">The sequence shown here is derived from an EMBL/GenBank/DDBJ whole genome shotgun (WGS) entry which is preliminary data.</text>
</comment>
<dbReference type="InterPro" id="IPR014710">
    <property type="entry name" value="RmlC-like_jellyroll"/>
</dbReference>
<dbReference type="InterPro" id="IPR011051">
    <property type="entry name" value="RmlC_Cupin_sf"/>
</dbReference>
<feature type="non-terminal residue" evidence="4">
    <location>
        <position position="124"/>
    </location>
</feature>
<sequence length="124" mass="13754">MDQQIAKNLQGENEGEDKGAIVTVKGGLRVTAPAMRKPQQEEDDDDEEEQPQCVETDKGCQRQSKRSRNGIDETICTMRLRQNIGQNSSPDIYNPQAGSITTATSLDFPALWLLKLSAQYGSLR</sequence>
<keyword evidence="5" id="KW-1185">Reference proteome</keyword>
<feature type="region of interest" description="Disordered" evidence="3">
    <location>
        <begin position="1"/>
        <end position="68"/>
    </location>
</feature>
<reference evidence="4 5" key="1">
    <citation type="submission" date="2022-01" db="EMBL/GenBank/DDBJ databases">
        <title>Identification and Characterization of Corynebacterium sp.</title>
        <authorList>
            <person name="Luo Q."/>
            <person name="Qu P."/>
            <person name="Chen Q."/>
        </authorList>
    </citation>
    <scope>NUCLEOTIDE SEQUENCE [LARGE SCALE GENOMIC DNA]</scope>
    <source>
        <strain evidence="4 5">MC-12</strain>
    </source>
</reference>
<feature type="compositionally biased region" description="Polar residues" evidence="3">
    <location>
        <begin position="1"/>
        <end position="11"/>
    </location>
</feature>
<organism evidence="4 5">
    <name type="scientific">Corynebacterium parakroppenstedtii</name>
    <dbReference type="NCBI Taxonomy" id="2828363"/>
    <lineage>
        <taxon>Bacteria</taxon>
        <taxon>Bacillati</taxon>
        <taxon>Actinomycetota</taxon>
        <taxon>Actinomycetes</taxon>
        <taxon>Mycobacteriales</taxon>
        <taxon>Corynebacteriaceae</taxon>
        <taxon>Corynebacterium</taxon>
    </lineage>
</organism>
<dbReference type="Proteomes" id="UP001200604">
    <property type="component" value="Unassembled WGS sequence"/>
</dbReference>
<protein>
    <submittedName>
        <fullName evidence="4">Uncharacterized protein</fullName>
    </submittedName>
</protein>
<dbReference type="InterPro" id="IPR022379">
    <property type="entry name" value="11S_seedstore_CS"/>
</dbReference>
<feature type="compositionally biased region" description="Acidic residues" evidence="3">
    <location>
        <begin position="41"/>
        <end position="50"/>
    </location>
</feature>
<dbReference type="EMBL" id="JAKJKU010000115">
    <property type="protein sequence ID" value="MCF6774940.1"/>
    <property type="molecule type" value="Genomic_DNA"/>
</dbReference>
<dbReference type="Gene3D" id="2.60.120.10">
    <property type="entry name" value="Jelly Rolls"/>
    <property type="match status" value="2"/>
</dbReference>
<evidence type="ECO:0000256" key="2">
    <source>
        <dbReference type="ARBA" id="ARBA00023129"/>
    </source>
</evidence>
<dbReference type="SUPFAM" id="SSF51182">
    <property type="entry name" value="RmlC-like cupins"/>
    <property type="match status" value="1"/>
</dbReference>
<name>A0ABS9HPW9_9CORY</name>
<evidence type="ECO:0000313" key="4">
    <source>
        <dbReference type="EMBL" id="MCF6774940.1"/>
    </source>
</evidence>
<evidence type="ECO:0000313" key="5">
    <source>
        <dbReference type="Proteomes" id="UP001200604"/>
    </source>
</evidence>
<gene>
    <name evidence="4" type="ORF">L3H44_11155</name>
</gene>
<dbReference type="InterPro" id="IPR006044">
    <property type="entry name" value="11S_seedstore_pln"/>
</dbReference>